<keyword evidence="1" id="KW-0808">Transferase</keyword>
<evidence type="ECO:0000313" key="2">
    <source>
        <dbReference type="Proteomes" id="UP000263489"/>
    </source>
</evidence>
<protein>
    <submittedName>
        <fullName evidence="1">GNAT family N-acetyltransferase</fullName>
    </submittedName>
</protein>
<sequence length="50" mass="6090">MAVSIRRLSGDQIKPYLDDLARLRIEVFRHFPYLYDGDMDYERKYLDTYA</sequence>
<accession>A0A352IND8</accession>
<dbReference type="Proteomes" id="UP000263489">
    <property type="component" value="Unassembled WGS sequence"/>
</dbReference>
<gene>
    <name evidence="1" type="ORF">DC045_01305</name>
</gene>
<comment type="caution">
    <text evidence="1">The sequence shown here is derived from an EMBL/GenBank/DDBJ whole genome shotgun (WGS) entry which is preliminary data.</text>
</comment>
<dbReference type="EMBL" id="DNNA01000024">
    <property type="protein sequence ID" value="HBC32971.1"/>
    <property type="molecule type" value="Genomic_DNA"/>
</dbReference>
<evidence type="ECO:0000313" key="1">
    <source>
        <dbReference type="EMBL" id="HBC32971.1"/>
    </source>
</evidence>
<feature type="non-terminal residue" evidence="1">
    <location>
        <position position="50"/>
    </location>
</feature>
<name>A0A352IND8_9GAMM</name>
<reference evidence="1 2" key="1">
    <citation type="journal article" date="2018" name="Nat. Biotechnol.">
        <title>A standardized bacterial taxonomy based on genome phylogeny substantially revises the tree of life.</title>
        <authorList>
            <person name="Parks D.H."/>
            <person name="Chuvochina M."/>
            <person name="Waite D.W."/>
            <person name="Rinke C."/>
            <person name="Skarshewski A."/>
            <person name="Chaumeil P.A."/>
            <person name="Hugenholtz P."/>
        </authorList>
    </citation>
    <scope>NUCLEOTIDE SEQUENCE [LARGE SCALE GENOMIC DNA]</scope>
    <source>
        <strain evidence="1">UBA9380</strain>
    </source>
</reference>
<dbReference type="GO" id="GO:0016740">
    <property type="term" value="F:transferase activity"/>
    <property type="evidence" value="ECO:0007669"/>
    <property type="project" value="UniProtKB-KW"/>
</dbReference>
<dbReference type="AlphaFoldDB" id="A0A352IND8"/>
<proteinExistence type="predicted"/>
<organism evidence="1 2">
    <name type="scientific">Marinobacter adhaerens</name>
    <dbReference type="NCBI Taxonomy" id="1033846"/>
    <lineage>
        <taxon>Bacteria</taxon>
        <taxon>Pseudomonadati</taxon>
        <taxon>Pseudomonadota</taxon>
        <taxon>Gammaproteobacteria</taxon>
        <taxon>Pseudomonadales</taxon>
        <taxon>Marinobacteraceae</taxon>
        <taxon>Marinobacter</taxon>
    </lineage>
</organism>